<gene>
    <name evidence="1" type="ORF">F8568_045315</name>
</gene>
<proteinExistence type="predicted"/>
<reference evidence="1" key="1">
    <citation type="submission" date="2019-12" db="EMBL/GenBank/DDBJ databases">
        <title>Actinomadura physcomitrii sp. nov., a novel actinomycete isolated from moss [Physcomitrium sphaericum (Ludw) Fuernr].</title>
        <authorList>
            <person name="Zhuang X."/>
        </authorList>
    </citation>
    <scope>NUCLEOTIDE SEQUENCE [LARGE SCALE GENOMIC DNA]</scope>
    <source>
        <strain evidence="1">LD22</strain>
    </source>
</reference>
<dbReference type="AlphaFoldDB" id="A0A6I4MU03"/>
<protein>
    <submittedName>
        <fullName evidence="1">Uncharacterized protein</fullName>
    </submittedName>
</protein>
<dbReference type="EMBL" id="WBMS02000074">
    <property type="protein sequence ID" value="MWA07427.1"/>
    <property type="molecule type" value="Genomic_DNA"/>
</dbReference>
<keyword evidence="2" id="KW-1185">Reference proteome</keyword>
<comment type="caution">
    <text evidence="1">The sequence shown here is derived from an EMBL/GenBank/DDBJ whole genome shotgun (WGS) entry which is preliminary data.</text>
</comment>
<accession>A0A6I4MU03</accession>
<evidence type="ECO:0000313" key="2">
    <source>
        <dbReference type="Proteomes" id="UP000462055"/>
    </source>
</evidence>
<sequence>MEVTVNGASVAHAVEVTAPDSALVLCVLDQGALVVDRSDRDLVLVTGKHICRVAAPVPLAGALVPKRTFARWPRSLFSTLVAGPRTHARA</sequence>
<dbReference type="Proteomes" id="UP000462055">
    <property type="component" value="Unassembled WGS sequence"/>
</dbReference>
<name>A0A6I4MU03_9ACTN</name>
<evidence type="ECO:0000313" key="1">
    <source>
        <dbReference type="EMBL" id="MWA07427.1"/>
    </source>
</evidence>
<organism evidence="1 2">
    <name type="scientific">Actinomadura physcomitrii</name>
    <dbReference type="NCBI Taxonomy" id="2650748"/>
    <lineage>
        <taxon>Bacteria</taxon>
        <taxon>Bacillati</taxon>
        <taxon>Actinomycetota</taxon>
        <taxon>Actinomycetes</taxon>
        <taxon>Streptosporangiales</taxon>
        <taxon>Thermomonosporaceae</taxon>
        <taxon>Actinomadura</taxon>
    </lineage>
</organism>
<dbReference type="RefSeq" id="WP_160574014.1">
    <property type="nucleotide sequence ID" value="NZ_WBMS02000074.1"/>
</dbReference>